<dbReference type="GO" id="GO:0004252">
    <property type="term" value="F:serine-type endopeptidase activity"/>
    <property type="evidence" value="ECO:0007669"/>
    <property type="project" value="TreeGrafter"/>
</dbReference>
<dbReference type="InterPro" id="IPR029058">
    <property type="entry name" value="AB_hydrolase_fold"/>
</dbReference>
<dbReference type="PANTHER" id="PTHR42776">
    <property type="entry name" value="SERINE PEPTIDASE S9 FAMILY MEMBER"/>
    <property type="match status" value="1"/>
</dbReference>
<dbReference type="Gene3D" id="2.120.10.30">
    <property type="entry name" value="TolB, C-terminal domain"/>
    <property type="match status" value="1"/>
</dbReference>
<gene>
    <name evidence="3" type="ORF">IQ266_11485</name>
</gene>
<dbReference type="Pfam" id="PF00326">
    <property type="entry name" value="Peptidase_S9"/>
    <property type="match status" value="1"/>
</dbReference>
<dbReference type="Gene3D" id="3.40.50.1820">
    <property type="entry name" value="alpha/beta hydrolase"/>
    <property type="match status" value="1"/>
</dbReference>
<dbReference type="SUPFAM" id="SSF82171">
    <property type="entry name" value="DPP6 N-terminal domain-like"/>
    <property type="match status" value="1"/>
</dbReference>
<dbReference type="GO" id="GO:0006508">
    <property type="term" value="P:proteolysis"/>
    <property type="evidence" value="ECO:0007669"/>
    <property type="project" value="InterPro"/>
</dbReference>
<dbReference type="AlphaFoldDB" id="A0A928VMD0"/>
<name>A0A928VMD0_9CYAN</name>
<evidence type="ECO:0000313" key="4">
    <source>
        <dbReference type="Proteomes" id="UP000625316"/>
    </source>
</evidence>
<sequence>MSAHNQATWQNPPEPIVSMLDAPQLPAVSISPDNQWIIELDKPSMPPIAQLAEPVVAIAGGEINPNTWGPGREAAYEGMTLRRLDAATAMIIELPPTPRIRNLSWSRDCRYLAFTLTQTDGIELWILDVAQAKARPLTQATVNATNGRAYAWLPGDEGLICQLRPQDIGPPPEESPVPQGPVIESSAGRVAPARTYTNLLKNPHDEALLDYYFCSQVVHISLTGTITPIGDADLIRNVVPSADGQWLLRSTYHRPFSYQVPLGRFPIRYEVLNRRGEIVYEVADLPLADNIPVAFDAVRPGRRNFSWRHDAPATLVWVEALDGGDPRTSAEYRDAVFSLAAPFTDAPQQLWQSTLRFRGITWGHRTLALIKEFWYDSRKIRTWRIDPSNPQVPPRLLQERDAQDAYTDPGDPVTVPGSYGWSTLLLADSTPNESIYLNGGGASPAGVFPFLDRYDLTTGATERLWQAQGENYTRISRVLDAQATELIIRQQSQTTPPNYCQLNRTSRHTKPVTQFDDKLAWYADVQKEVVRYDRADGVTLSATLYLPPEDGTRQTTKLPTILWVYPEEFKDRQVASQVTRSEYTFTRPSGSSILFLLTQGYAVLAGPTMPIIGEGEREPNDTYIEQLVSSAEAAVSYLVDRGVADPDRVAIGGHSYGAFTATNLLAHCDLFRAGIARSGAYNRSLTPFGFQGEQRSFWEATETYIKLSPFVVADQIQSPLLLIHGAEDNNPGTFPIQTERLYEAMRGLGGTVRYVSLPAESHGYRARESVGHVLWEMVQWLDEHLKLPSTDD</sequence>
<proteinExistence type="predicted"/>
<evidence type="ECO:0000313" key="3">
    <source>
        <dbReference type="EMBL" id="MBE9030353.1"/>
    </source>
</evidence>
<protein>
    <submittedName>
        <fullName evidence="3">S9 family peptidase</fullName>
    </submittedName>
</protein>
<reference evidence="3" key="1">
    <citation type="submission" date="2020-10" db="EMBL/GenBank/DDBJ databases">
        <authorList>
            <person name="Castelo-Branco R."/>
            <person name="Eusebio N."/>
            <person name="Adriana R."/>
            <person name="Vieira A."/>
            <person name="Brugerolle De Fraissinette N."/>
            <person name="Rezende De Castro R."/>
            <person name="Schneider M.P."/>
            <person name="Vasconcelos V."/>
            <person name="Leao P.N."/>
        </authorList>
    </citation>
    <scope>NUCLEOTIDE SEQUENCE</scope>
    <source>
        <strain evidence="3">LEGE 11480</strain>
    </source>
</reference>
<accession>A0A928VMD0</accession>
<dbReference type="InterPro" id="IPR001375">
    <property type="entry name" value="Peptidase_S9_cat"/>
</dbReference>
<keyword evidence="1" id="KW-0378">Hydrolase</keyword>
<dbReference type="InterPro" id="IPR011042">
    <property type="entry name" value="6-blade_b-propeller_TolB-like"/>
</dbReference>
<evidence type="ECO:0000256" key="1">
    <source>
        <dbReference type="ARBA" id="ARBA00022801"/>
    </source>
</evidence>
<evidence type="ECO:0000259" key="2">
    <source>
        <dbReference type="Pfam" id="PF00326"/>
    </source>
</evidence>
<comment type="caution">
    <text evidence="3">The sequence shown here is derived from an EMBL/GenBank/DDBJ whole genome shotgun (WGS) entry which is preliminary data.</text>
</comment>
<dbReference type="SUPFAM" id="SSF53474">
    <property type="entry name" value="alpha/beta-Hydrolases"/>
    <property type="match status" value="1"/>
</dbReference>
<dbReference type="RefSeq" id="WP_264325178.1">
    <property type="nucleotide sequence ID" value="NZ_JADEXQ010000034.1"/>
</dbReference>
<keyword evidence="4" id="KW-1185">Reference proteome</keyword>
<organism evidence="3 4">
    <name type="scientific">Romeriopsis navalis LEGE 11480</name>
    <dbReference type="NCBI Taxonomy" id="2777977"/>
    <lineage>
        <taxon>Bacteria</taxon>
        <taxon>Bacillati</taxon>
        <taxon>Cyanobacteriota</taxon>
        <taxon>Cyanophyceae</taxon>
        <taxon>Leptolyngbyales</taxon>
        <taxon>Leptolyngbyaceae</taxon>
        <taxon>Romeriopsis</taxon>
        <taxon>Romeriopsis navalis</taxon>
    </lineage>
</organism>
<dbReference type="EMBL" id="JADEXQ010000034">
    <property type="protein sequence ID" value="MBE9030353.1"/>
    <property type="molecule type" value="Genomic_DNA"/>
</dbReference>
<dbReference type="Proteomes" id="UP000625316">
    <property type="component" value="Unassembled WGS sequence"/>
</dbReference>
<feature type="domain" description="Peptidase S9 prolyl oligopeptidase catalytic" evidence="2">
    <location>
        <begin position="633"/>
        <end position="786"/>
    </location>
</feature>
<dbReference type="PANTHER" id="PTHR42776:SF28">
    <property type="entry name" value="GLUTAMYL ENDOPEPTIDASE, CHLOROPLASTIC-RELATED"/>
    <property type="match status" value="1"/>
</dbReference>